<evidence type="ECO:0000256" key="1">
    <source>
        <dbReference type="SAM" id="MobiDB-lite"/>
    </source>
</evidence>
<dbReference type="InterPro" id="IPR001623">
    <property type="entry name" value="DnaJ_domain"/>
</dbReference>
<dbReference type="InterPro" id="IPR018253">
    <property type="entry name" value="DnaJ_domain_CS"/>
</dbReference>
<dbReference type="Pfam" id="PF00226">
    <property type="entry name" value="DnaJ"/>
    <property type="match status" value="1"/>
</dbReference>
<dbReference type="SUPFAM" id="SSF46565">
    <property type="entry name" value="Chaperone J-domain"/>
    <property type="match status" value="1"/>
</dbReference>
<dbReference type="PANTHER" id="PTHR44743:SF10">
    <property type="entry name" value="J DOMAIN-CONTAINING PROTEIN"/>
    <property type="match status" value="1"/>
</dbReference>
<evidence type="ECO:0000313" key="4">
    <source>
        <dbReference type="Proteomes" id="UP001154282"/>
    </source>
</evidence>
<evidence type="ECO:0000313" key="3">
    <source>
        <dbReference type="EMBL" id="CAI0450782.1"/>
    </source>
</evidence>
<dbReference type="Proteomes" id="UP001154282">
    <property type="component" value="Unassembled WGS sequence"/>
</dbReference>
<protein>
    <recommendedName>
        <fullName evidence="2">J domain-containing protein</fullName>
    </recommendedName>
</protein>
<gene>
    <name evidence="3" type="ORF">LITE_LOCUS30642</name>
</gene>
<dbReference type="PROSITE" id="PS50076">
    <property type="entry name" value="DNAJ_2"/>
    <property type="match status" value="1"/>
</dbReference>
<dbReference type="PRINTS" id="PR00625">
    <property type="entry name" value="JDOMAIN"/>
</dbReference>
<dbReference type="PANTHER" id="PTHR44743">
    <property type="entry name" value="PUTATIVE, EXPRESSED-RELATED"/>
    <property type="match status" value="1"/>
</dbReference>
<feature type="domain" description="J" evidence="2">
    <location>
        <begin position="39"/>
        <end position="109"/>
    </location>
</feature>
<reference evidence="3" key="1">
    <citation type="submission" date="2022-08" db="EMBL/GenBank/DDBJ databases">
        <authorList>
            <person name="Gutierrez-Valencia J."/>
        </authorList>
    </citation>
    <scope>NUCLEOTIDE SEQUENCE</scope>
</reference>
<dbReference type="Gene3D" id="1.10.287.110">
    <property type="entry name" value="DnaJ domain"/>
    <property type="match status" value="1"/>
</dbReference>
<dbReference type="AlphaFoldDB" id="A0AAV0MXI5"/>
<dbReference type="EMBL" id="CAMGYJ010000007">
    <property type="protein sequence ID" value="CAI0450782.1"/>
    <property type="molecule type" value="Genomic_DNA"/>
</dbReference>
<dbReference type="InterPro" id="IPR036869">
    <property type="entry name" value="J_dom_sf"/>
</dbReference>
<dbReference type="PROSITE" id="PS00636">
    <property type="entry name" value="DNAJ_1"/>
    <property type="match status" value="1"/>
</dbReference>
<evidence type="ECO:0000259" key="2">
    <source>
        <dbReference type="PROSITE" id="PS50076"/>
    </source>
</evidence>
<feature type="compositionally biased region" description="Basic and acidic residues" evidence="1">
    <location>
        <begin position="169"/>
        <end position="180"/>
    </location>
</feature>
<name>A0AAV0MXI5_9ROSI</name>
<feature type="region of interest" description="Disordered" evidence="1">
    <location>
        <begin position="169"/>
        <end position="193"/>
    </location>
</feature>
<comment type="caution">
    <text evidence="3">The sequence shown here is derived from an EMBL/GenBank/DDBJ whole genome shotgun (WGS) entry which is preliminary data.</text>
</comment>
<dbReference type="CDD" id="cd06257">
    <property type="entry name" value="DnaJ"/>
    <property type="match status" value="1"/>
</dbReference>
<sequence>MFPIFRNLLVDHTVAVSIRAEREPEMETQFEDAASPSPSYYSILGLGPESSLDEIKRAYRKLAMRWHPDKWAATSSALLGEAKRRFQQIQEAYSVLSDRRKRTLYDAGLYDKEDDEPDEGLCDFVEEMLDLMAQHKEEDKNYTMEELRKMLADMAQEFETTCGWALGDDDGRNRYRDGNQSKRARRDGVMMVG</sequence>
<organism evidence="3 4">
    <name type="scientific">Linum tenue</name>
    <dbReference type="NCBI Taxonomy" id="586396"/>
    <lineage>
        <taxon>Eukaryota</taxon>
        <taxon>Viridiplantae</taxon>
        <taxon>Streptophyta</taxon>
        <taxon>Embryophyta</taxon>
        <taxon>Tracheophyta</taxon>
        <taxon>Spermatophyta</taxon>
        <taxon>Magnoliopsida</taxon>
        <taxon>eudicotyledons</taxon>
        <taxon>Gunneridae</taxon>
        <taxon>Pentapetalae</taxon>
        <taxon>rosids</taxon>
        <taxon>fabids</taxon>
        <taxon>Malpighiales</taxon>
        <taxon>Linaceae</taxon>
        <taxon>Linum</taxon>
    </lineage>
</organism>
<keyword evidence="4" id="KW-1185">Reference proteome</keyword>
<proteinExistence type="predicted"/>
<accession>A0AAV0MXI5</accession>
<dbReference type="SMART" id="SM00271">
    <property type="entry name" value="DnaJ"/>
    <property type="match status" value="1"/>
</dbReference>